<sequence>MFLYSRFIQTILPKYLEPMRQNYFLWSNKKLTLASLAIILLSSCSFGLWFKIKQISITSEKIIGLYPLTGYAVSSLKALFIFSTFWLGLALLRSMIRSDLDRTDLARNLFFCSLPFSIFFLSWIDLSLSMQVLLFSFFCGTLLFFNFQNTPFWKVIKEPVYVLVFFLLCFFLILESYSPLYHNTFWDTWGRNDFLVNLEHQWENAKAYDFLGNFTQSGFLGGHSQGIYMISELSAAIVLIFDLPIIDVLGKYASIKFLYLGFYLFGTFGTYLFFRYGLKLSTLIATIGGLGFFWGNSAYLAFMTGEFPLHMVQFIFFPWVLLIIKLAHSLNKPALSCLAGLVASLSEYAMSSHPECDFIYFIFCNLYNLYLTLIRLTESKLGMDSVKRFFGWLLLFPVFHGIGLAYRVIPLIAAVLNKEYAIFESQVVGRSMVPGLWWNFNGINPLKR</sequence>
<organism evidence="2">
    <name type="scientific">marine metagenome</name>
    <dbReference type="NCBI Taxonomy" id="408172"/>
    <lineage>
        <taxon>unclassified sequences</taxon>
        <taxon>metagenomes</taxon>
        <taxon>ecological metagenomes</taxon>
    </lineage>
</organism>
<feature type="transmembrane region" description="Helical" evidence="1">
    <location>
        <begin position="159"/>
        <end position="177"/>
    </location>
</feature>
<dbReference type="AlphaFoldDB" id="A0A381ZWY2"/>
<accession>A0A381ZWY2</accession>
<feature type="transmembrane region" description="Helical" evidence="1">
    <location>
        <begin position="71"/>
        <end position="93"/>
    </location>
</feature>
<evidence type="ECO:0000313" key="2">
    <source>
        <dbReference type="EMBL" id="SVA93815.1"/>
    </source>
</evidence>
<keyword evidence="1" id="KW-1133">Transmembrane helix</keyword>
<protein>
    <submittedName>
        <fullName evidence="2">Uncharacterized protein</fullName>
    </submittedName>
</protein>
<feature type="transmembrane region" description="Helical" evidence="1">
    <location>
        <begin position="389"/>
        <end position="409"/>
    </location>
</feature>
<feature type="transmembrane region" description="Helical" evidence="1">
    <location>
        <begin position="280"/>
        <end position="302"/>
    </location>
</feature>
<keyword evidence="1" id="KW-0472">Membrane</keyword>
<feature type="transmembrane region" description="Helical" evidence="1">
    <location>
        <begin position="130"/>
        <end position="147"/>
    </location>
</feature>
<feature type="transmembrane region" description="Helical" evidence="1">
    <location>
        <begin position="358"/>
        <end position="377"/>
    </location>
</feature>
<evidence type="ECO:0000256" key="1">
    <source>
        <dbReference type="SAM" id="Phobius"/>
    </source>
</evidence>
<feature type="non-terminal residue" evidence="2">
    <location>
        <position position="448"/>
    </location>
</feature>
<feature type="transmembrane region" description="Helical" evidence="1">
    <location>
        <begin position="257"/>
        <end position="274"/>
    </location>
</feature>
<gene>
    <name evidence="2" type="ORF">METZ01_LOCUS146669</name>
</gene>
<dbReference type="EMBL" id="UINC01023009">
    <property type="protein sequence ID" value="SVA93815.1"/>
    <property type="molecule type" value="Genomic_DNA"/>
</dbReference>
<feature type="transmembrane region" description="Helical" evidence="1">
    <location>
        <begin position="309"/>
        <end position="328"/>
    </location>
</feature>
<reference evidence="2" key="1">
    <citation type="submission" date="2018-05" db="EMBL/GenBank/DDBJ databases">
        <authorList>
            <person name="Lanie J.A."/>
            <person name="Ng W.-L."/>
            <person name="Kazmierczak K.M."/>
            <person name="Andrzejewski T.M."/>
            <person name="Davidsen T.M."/>
            <person name="Wayne K.J."/>
            <person name="Tettelin H."/>
            <person name="Glass J.I."/>
            <person name="Rusch D."/>
            <person name="Podicherti R."/>
            <person name="Tsui H.-C.T."/>
            <person name="Winkler M.E."/>
        </authorList>
    </citation>
    <scope>NUCLEOTIDE SEQUENCE</scope>
</reference>
<name>A0A381ZWY2_9ZZZZ</name>
<proteinExistence type="predicted"/>
<keyword evidence="1" id="KW-0812">Transmembrane</keyword>
<feature type="transmembrane region" description="Helical" evidence="1">
    <location>
        <begin position="105"/>
        <end position="124"/>
    </location>
</feature>
<feature type="transmembrane region" description="Helical" evidence="1">
    <location>
        <begin position="226"/>
        <end position="245"/>
    </location>
</feature>